<dbReference type="InterPro" id="IPR036249">
    <property type="entry name" value="Thioredoxin-like_sf"/>
</dbReference>
<keyword evidence="14" id="KW-1185">Reference proteome</keyword>
<feature type="transmembrane region" description="Helical" evidence="10">
    <location>
        <begin position="305"/>
        <end position="324"/>
    </location>
</feature>
<dbReference type="RefSeq" id="WP_111596376.1">
    <property type="nucleotide sequence ID" value="NZ_QLLL01000002.1"/>
</dbReference>
<evidence type="ECO:0000256" key="9">
    <source>
        <dbReference type="ARBA" id="ARBA00023284"/>
    </source>
</evidence>
<keyword evidence="7 10" id="KW-0472">Membrane</keyword>
<keyword evidence="5 10" id="KW-1133">Transmembrane helix</keyword>
<feature type="transmembrane region" description="Helical" evidence="10">
    <location>
        <begin position="161"/>
        <end position="182"/>
    </location>
</feature>
<feature type="transmembrane region" description="Helical" evidence="10">
    <location>
        <begin position="134"/>
        <end position="155"/>
    </location>
</feature>
<dbReference type="OrthoDB" id="1100563at2"/>
<evidence type="ECO:0000256" key="5">
    <source>
        <dbReference type="ARBA" id="ARBA00022989"/>
    </source>
</evidence>
<gene>
    <name evidence="13" type="ORF">LX64_00855</name>
</gene>
<dbReference type="InterPro" id="IPR038354">
    <property type="entry name" value="VKOR_sf"/>
</dbReference>
<dbReference type="Gene3D" id="1.20.1440.130">
    <property type="entry name" value="VKOR domain"/>
    <property type="match status" value="1"/>
</dbReference>
<evidence type="ECO:0000256" key="8">
    <source>
        <dbReference type="ARBA" id="ARBA00023157"/>
    </source>
</evidence>
<evidence type="ECO:0000256" key="1">
    <source>
        <dbReference type="ARBA" id="ARBA00004141"/>
    </source>
</evidence>
<feature type="domain" description="Thioredoxin-like fold" evidence="12">
    <location>
        <begin position="370"/>
        <end position="515"/>
    </location>
</feature>
<protein>
    <submittedName>
        <fullName evidence="13">Thioredoxin-like protein</fullName>
    </submittedName>
</protein>
<feature type="transmembrane region" description="Helical" evidence="10">
    <location>
        <begin position="215"/>
        <end position="237"/>
    </location>
</feature>
<dbReference type="EMBL" id="QLLL01000002">
    <property type="protein sequence ID" value="RAJ08208.1"/>
    <property type="molecule type" value="Genomic_DNA"/>
</dbReference>
<evidence type="ECO:0000256" key="7">
    <source>
        <dbReference type="ARBA" id="ARBA00023136"/>
    </source>
</evidence>
<accession>A0A327QWD8</accession>
<evidence type="ECO:0000259" key="12">
    <source>
        <dbReference type="Pfam" id="PF13462"/>
    </source>
</evidence>
<feature type="transmembrane region" description="Helical" evidence="10">
    <location>
        <begin position="276"/>
        <end position="299"/>
    </location>
</feature>
<dbReference type="AlphaFoldDB" id="A0A327QWD8"/>
<dbReference type="GO" id="GO:0016020">
    <property type="term" value="C:membrane"/>
    <property type="evidence" value="ECO:0007669"/>
    <property type="project" value="UniProtKB-SubCell"/>
</dbReference>
<sequence length="532" mass="60493">MKSRQTIPVFEDTAYNWMRKMGIPVNKSFIAQELQTHPHYPSLISLVDFLDMGGMQYYALESERQYIPKFTYPLLAHVREEDSQRDYLVQVNNVADWDQNEMLKNSWTGVVLFPGEQANWEFEGNNRLVQQDSFLRTLLAAGVVGLLGLLTLLFWSQLNIWLISWSILIVAGFMFSAATLATELGVKIKVVKEVCNAVSHSGCDAILRSKYAKGIWGISLADFSFAFFSTQLLFLLFSVRFPALINAIQVLALPMVLVAVASVYMQKYKVKSWCALCLGIVGVLTLQFAVSLIYLPTFINSIDPIALGIFFGVQAVVCAILLPVKSIAKYLREQAESAIELLKWKKDAGVFTHLWQQSAEADTRTWNNEFQFGNPEAKIQITVACNPYCGPCAGAHETLDQLYHQYKNDINIKVRFSSSTTDPNERRALALTHILRKAYTLATSDERAAMIHDWFLHMNLEKFLAKWSTNNEDDVAPLRQQFNRWMEYVGVKGTPTIYINGREFPRKYQLKDLIGLIPNLQEVEEFTSRNNA</sequence>
<comment type="subcellular location">
    <subcellularLocation>
        <location evidence="1">Membrane</location>
        <topology evidence="1">Multi-pass membrane protein</topology>
    </subcellularLocation>
</comment>
<comment type="caution">
    <text evidence="13">The sequence shown here is derived from an EMBL/GenBank/DDBJ whole genome shotgun (WGS) entry which is preliminary data.</text>
</comment>
<comment type="similarity">
    <text evidence="2">Belongs to the VKOR family.</text>
</comment>
<keyword evidence="6" id="KW-0560">Oxidoreductase</keyword>
<dbReference type="CDD" id="cd12921">
    <property type="entry name" value="VKOR_4"/>
    <property type="match status" value="1"/>
</dbReference>
<feature type="transmembrane region" description="Helical" evidence="10">
    <location>
        <begin position="243"/>
        <end position="264"/>
    </location>
</feature>
<evidence type="ECO:0000256" key="2">
    <source>
        <dbReference type="ARBA" id="ARBA00006214"/>
    </source>
</evidence>
<evidence type="ECO:0000259" key="11">
    <source>
        <dbReference type="Pfam" id="PF07884"/>
    </source>
</evidence>
<dbReference type="GO" id="GO:0048038">
    <property type="term" value="F:quinone binding"/>
    <property type="evidence" value="ECO:0007669"/>
    <property type="project" value="UniProtKB-KW"/>
</dbReference>
<evidence type="ECO:0000256" key="4">
    <source>
        <dbReference type="ARBA" id="ARBA00022719"/>
    </source>
</evidence>
<dbReference type="GO" id="GO:0016491">
    <property type="term" value="F:oxidoreductase activity"/>
    <property type="evidence" value="ECO:0007669"/>
    <property type="project" value="UniProtKB-KW"/>
</dbReference>
<evidence type="ECO:0000313" key="13">
    <source>
        <dbReference type="EMBL" id="RAJ08208.1"/>
    </source>
</evidence>
<evidence type="ECO:0000313" key="14">
    <source>
        <dbReference type="Proteomes" id="UP000249547"/>
    </source>
</evidence>
<organism evidence="13 14">
    <name type="scientific">Chitinophaga skermanii</name>
    <dbReference type="NCBI Taxonomy" id="331697"/>
    <lineage>
        <taxon>Bacteria</taxon>
        <taxon>Pseudomonadati</taxon>
        <taxon>Bacteroidota</taxon>
        <taxon>Chitinophagia</taxon>
        <taxon>Chitinophagales</taxon>
        <taxon>Chitinophagaceae</taxon>
        <taxon>Chitinophaga</taxon>
    </lineage>
</organism>
<feature type="domain" description="Vitamin K epoxide reductase" evidence="11">
    <location>
        <begin position="167"/>
        <end position="291"/>
    </location>
</feature>
<dbReference type="Pfam" id="PF13462">
    <property type="entry name" value="Thioredoxin_4"/>
    <property type="match status" value="1"/>
</dbReference>
<dbReference type="InterPro" id="IPR012336">
    <property type="entry name" value="Thioredoxin-like_fold"/>
</dbReference>
<dbReference type="Proteomes" id="UP000249547">
    <property type="component" value="Unassembled WGS sequence"/>
</dbReference>
<dbReference type="SUPFAM" id="SSF52833">
    <property type="entry name" value="Thioredoxin-like"/>
    <property type="match status" value="1"/>
</dbReference>
<evidence type="ECO:0000256" key="10">
    <source>
        <dbReference type="SAM" id="Phobius"/>
    </source>
</evidence>
<proteinExistence type="inferred from homology"/>
<dbReference type="Gene3D" id="3.40.30.10">
    <property type="entry name" value="Glutaredoxin"/>
    <property type="match status" value="1"/>
</dbReference>
<reference evidence="13 14" key="1">
    <citation type="submission" date="2018-06" db="EMBL/GenBank/DDBJ databases">
        <title>Genomic Encyclopedia of Archaeal and Bacterial Type Strains, Phase II (KMG-II): from individual species to whole genera.</title>
        <authorList>
            <person name="Goeker M."/>
        </authorList>
    </citation>
    <scope>NUCLEOTIDE SEQUENCE [LARGE SCALE GENOMIC DNA]</scope>
    <source>
        <strain evidence="13 14">DSM 23857</strain>
    </source>
</reference>
<evidence type="ECO:0000256" key="6">
    <source>
        <dbReference type="ARBA" id="ARBA00023002"/>
    </source>
</evidence>
<dbReference type="InterPro" id="IPR012932">
    <property type="entry name" value="VKOR"/>
</dbReference>
<keyword evidence="9" id="KW-0676">Redox-active center</keyword>
<keyword evidence="8" id="KW-1015">Disulfide bond</keyword>
<name>A0A327QWD8_9BACT</name>
<keyword evidence="4" id="KW-0874">Quinone</keyword>
<keyword evidence="3 10" id="KW-0812">Transmembrane</keyword>
<dbReference type="Pfam" id="PF07884">
    <property type="entry name" value="VKOR"/>
    <property type="match status" value="1"/>
</dbReference>
<evidence type="ECO:0000256" key="3">
    <source>
        <dbReference type="ARBA" id="ARBA00022692"/>
    </source>
</evidence>